<dbReference type="RefSeq" id="WP_288198740.1">
    <property type="nucleotide sequence ID" value="NZ_LT608334.1"/>
</dbReference>
<feature type="transmembrane region" description="Helical" evidence="1">
    <location>
        <begin position="84"/>
        <end position="102"/>
    </location>
</feature>
<sequence>MLRDYSPQEKRSGFWKSIAILFLLSVVGSLALKLHRGDEVGHFRGAQGRWVGELLGEAGIPFFAGLLVFGIVRLMRWADAPKAGLISGIITTLIFCGLLYRADMLFP</sequence>
<gene>
    <name evidence="2" type="ORF">KL86PLE_90631</name>
</gene>
<feature type="transmembrane region" description="Helical" evidence="1">
    <location>
        <begin position="54"/>
        <end position="72"/>
    </location>
</feature>
<protein>
    <submittedName>
        <fullName evidence="2">Uncharacterized protein</fullName>
    </submittedName>
</protein>
<name>A0A212LQH7_9HYPH</name>
<dbReference type="AlphaFoldDB" id="A0A212LQH7"/>
<reference evidence="2" key="1">
    <citation type="submission" date="2016-08" db="EMBL/GenBank/DDBJ databases">
        <authorList>
            <person name="Seilhamer J.J."/>
        </authorList>
    </citation>
    <scope>NUCLEOTIDE SEQUENCE</scope>
    <source>
        <strain evidence="2">86</strain>
    </source>
</reference>
<organism evidence="2">
    <name type="scientific">uncultured Pleomorphomonas sp</name>
    <dbReference type="NCBI Taxonomy" id="442121"/>
    <lineage>
        <taxon>Bacteria</taxon>
        <taxon>Pseudomonadati</taxon>
        <taxon>Pseudomonadota</taxon>
        <taxon>Alphaproteobacteria</taxon>
        <taxon>Hyphomicrobiales</taxon>
        <taxon>Pleomorphomonadaceae</taxon>
        <taxon>Pleomorphomonas</taxon>
        <taxon>environmental samples</taxon>
    </lineage>
</organism>
<feature type="transmembrane region" description="Helical" evidence="1">
    <location>
        <begin position="12"/>
        <end position="34"/>
    </location>
</feature>
<keyword evidence="1" id="KW-0472">Membrane</keyword>
<proteinExistence type="predicted"/>
<evidence type="ECO:0000256" key="1">
    <source>
        <dbReference type="SAM" id="Phobius"/>
    </source>
</evidence>
<keyword evidence="1" id="KW-1133">Transmembrane helix</keyword>
<accession>A0A212LQH7</accession>
<evidence type="ECO:0000313" key="2">
    <source>
        <dbReference type="EMBL" id="SCM79772.1"/>
    </source>
</evidence>
<keyword evidence="1" id="KW-0812">Transmembrane</keyword>
<dbReference type="EMBL" id="FMJD01000013">
    <property type="protein sequence ID" value="SCM79772.1"/>
    <property type="molecule type" value="Genomic_DNA"/>
</dbReference>